<proteinExistence type="predicted"/>
<reference evidence="1 2" key="1">
    <citation type="journal article" date="2014" name="Genome Biol. Evol.">
        <title>The secreted proteins of Achlya hypogyna and Thraustotheca clavata identify the ancestral oomycete secretome and reveal gene acquisitions by horizontal gene transfer.</title>
        <authorList>
            <person name="Misner I."/>
            <person name="Blouin N."/>
            <person name="Leonard G."/>
            <person name="Richards T.A."/>
            <person name="Lane C.E."/>
        </authorList>
    </citation>
    <scope>NUCLEOTIDE SEQUENCE [LARGE SCALE GENOMIC DNA]</scope>
    <source>
        <strain evidence="1 2">ATCC 48635</strain>
    </source>
</reference>
<dbReference type="Proteomes" id="UP000243579">
    <property type="component" value="Unassembled WGS sequence"/>
</dbReference>
<dbReference type="OrthoDB" id="65642at2759"/>
<organism evidence="1 2">
    <name type="scientific">Achlya hypogyna</name>
    <name type="common">Oomycete</name>
    <name type="synonym">Protoachlya hypogyna</name>
    <dbReference type="NCBI Taxonomy" id="1202772"/>
    <lineage>
        <taxon>Eukaryota</taxon>
        <taxon>Sar</taxon>
        <taxon>Stramenopiles</taxon>
        <taxon>Oomycota</taxon>
        <taxon>Saprolegniomycetes</taxon>
        <taxon>Saprolegniales</taxon>
        <taxon>Achlyaceae</taxon>
        <taxon>Achlya</taxon>
    </lineage>
</organism>
<keyword evidence="2" id="KW-1185">Reference proteome</keyword>
<comment type="caution">
    <text evidence="1">The sequence shown here is derived from an EMBL/GenBank/DDBJ whole genome shotgun (WGS) entry which is preliminary data.</text>
</comment>
<sequence>MPPAVVQNSILRSATLLTQSSRMKRSRACANLASLEFSDAGPLVAKKTKLREASAVKTKEFRHQSLFLEAEFAFVPGFCDADSALAVWMEPCSLADARIPQV</sequence>
<name>A0A1V9YX51_ACHHY</name>
<dbReference type="EMBL" id="JNBR01000651">
    <property type="protein sequence ID" value="OQR90237.1"/>
    <property type="molecule type" value="Genomic_DNA"/>
</dbReference>
<dbReference type="AlphaFoldDB" id="A0A1V9YX51"/>
<protein>
    <submittedName>
        <fullName evidence="1">Uncharacterized protein</fullName>
    </submittedName>
</protein>
<evidence type="ECO:0000313" key="2">
    <source>
        <dbReference type="Proteomes" id="UP000243579"/>
    </source>
</evidence>
<accession>A0A1V9YX51</accession>
<evidence type="ECO:0000313" key="1">
    <source>
        <dbReference type="EMBL" id="OQR90237.1"/>
    </source>
</evidence>
<gene>
    <name evidence="1" type="ORF">ACHHYP_20230</name>
</gene>